<dbReference type="PANTHER" id="PTHR14336">
    <property type="entry name" value="TANDEM PH DOMAIN CONTAINING PROTEIN"/>
    <property type="match status" value="1"/>
</dbReference>
<comment type="caution">
    <text evidence="4">The sequence shown here is derived from an EMBL/GenBank/DDBJ whole genome shotgun (WGS) entry which is preliminary data.</text>
</comment>
<dbReference type="InterPro" id="IPR051707">
    <property type="entry name" value="PI-Interact_SigTrans_Reg"/>
</dbReference>
<sequence length="258" mass="29653">MESNCALGSRVPNIPSDPVPLHCNIMLSRPEPDALECMPFNLSVNESELNCLSSSKVTDATDACPDQMFSDSSLRDQAKCLQDNQPSCIMQANVNNNQQILNLLTHDFLWAPFTDAMARRQFTLPLTQAVVKEGWLMKRGEHIKNWRRRYFILREDGTFYGYKSMPKDDMAQPLNNFTVRDCQLIVLNKPKPFTFLIRGLQWTNIVERLFFVETEVERKHWAEAIILVANKLKHVSEAQTPLIEVKLDENVELDLPQT</sequence>
<feature type="domain" description="PH" evidence="3">
    <location>
        <begin position="129"/>
        <end position="230"/>
    </location>
</feature>
<dbReference type="SUPFAM" id="SSF50729">
    <property type="entry name" value="PH domain-like"/>
    <property type="match status" value="1"/>
</dbReference>
<evidence type="ECO:0000256" key="1">
    <source>
        <dbReference type="ARBA" id="ARBA00047899"/>
    </source>
</evidence>
<dbReference type="GO" id="GO:0004674">
    <property type="term" value="F:protein serine/threonine kinase activity"/>
    <property type="evidence" value="ECO:0007669"/>
    <property type="project" value="UniProtKB-EC"/>
</dbReference>
<dbReference type="AlphaFoldDB" id="A0A3S4ZG04"/>
<evidence type="ECO:0000259" key="3">
    <source>
        <dbReference type="PROSITE" id="PS50003"/>
    </source>
</evidence>
<accession>A0A3S4ZG04</accession>
<dbReference type="FunFam" id="2.30.29.30:FF:000404">
    <property type="entry name" value="Non-specific serine/threonine protein kinase"/>
    <property type="match status" value="1"/>
</dbReference>
<dbReference type="InterPro" id="IPR001849">
    <property type="entry name" value="PH_domain"/>
</dbReference>
<reference evidence="4" key="1">
    <citation type="submission" date="2018-11" db="EMBL/GenBank/DDBJ databases">
        <authorList>
            <consortium name="Pathogen Informatics"/>
        </authorList>
    </citation>
    <scope>NUCLEOTIDE SEQUENCE</scope>
</reference>
<dbReference type="Gene3D" id="2.30.29.30">
    <property type="entry name" value="Pleckstrin-homology domain (PH domain)/Phosphotyrosine-binding domain (PTB)"/>
    <property type="match status" value="1"/>
</dbReference>
<dbReference type="OrthoDB" id="6287101at2759"/>
<protein>
    <recommendedName>
        <fullName evidence="3">PH domain-containing protein</fullName>
    </recommendedName>
</protein>
<dbReference type="PANTHER" id="PTHR14336:SF8">
    <property type="entry name" value="PROTEIN OPY1"/>
    <property type="match status" value="1"/>
</dbReference>
<keyword evidence="5" id="KW-1185">Reference proteome</keyword>
<organism evidence="4 5">
    <name type="scientific">Protopolystoma xenopodis</name>
    <dbReference type="NCBI Taxonomy" id="117903"/>
    <lineage>
        <taxon>Eukaryota</taxon>
        <taxon>Metazoa</taxon>
        <taxon>Spiralia</taxon>
        <taxon>Lophotrochozoa</taxon>
        <taxon>Platyhelminthes</taxon>
        <taxon>Monogenea</taxon>
        <taxon>Polyopisthocotylea</taxon>
        <taxon>Polystomatidea</taxon>
        <taxon>Polystomatidae</taxon>
        <taxon>Protopolystoma</taxon>
    </lineage>
</organism>
<evidence type="ECO:0000256" key="2">
    <source>
        <dbReference type="ARBA" id="ARBA00048679"/>
    </source>
</evidence>
<evidence type="ECO:0000313" key="4">
    <source>
        <dbReference type="EMBL" id="VEL10545.1"/>
    </source>
</evidence>
<dbReference type="PROSITE" id="PS50003">
    <property type="entry name" value="PH_DOMAIN"/>
    <property type="match status" value="1"/>
</dbReference>
<dbReference type="InterPro" id="IPR039026">
    <property type="entry name" value="PH_PKB"/>
</dbReference>
<dbReference type="CDD" id="cd01241">
    <property type="entry name" value="PH_PKB"/>
    <property type="match status" value="1"/>
</dbReference>
<proteinExistence type="predicted"/>
<gene>
    <name evidence="4" type="ORF">PXEA_LOCUS3985</name>
</gene>
<dbReference type="EMBL" id="CAAALY010009315">
    <property type="protein sequence ID" value="VEL10545.1"/>
    <property type="molecule type" value="Genomic_DNA"/>
</dbReference>
<name>A0A3S4ZG04_9PLAT</name>
<dbReference type="SMART" id="SM00233">
    <property type="entry name" value="PH"/>
    <property type="match status" value="1"/>
</dbReference>
<dbReference type="GO" id="GO:0032869">
    <property type="term" value="P:cellular response to insulin stimulus"/>
    <property type="evidence" value="ECO:0007669"/>
    <property type="project" value="UniProtKB-ARBA"/>
</dbReference>
<comment type="catalytic activity">
    <reaction evidence="2">
        <text>L-seryl-[protein] + ATP = O-phospho-L-seryl-[protein] + ADP + H(+)</text>
        <dbReference type="Rhea" id="RHEA:17989"/>
        <dbReference type="Rhea" id="RHEA-COMP:9863"/>
        <dbReference type="Rhea" id="RHEA-COMP:11604"/>
        <dbReference type="ChEBI" id="CHEBI:15378"/>
        <dbReference type="ChEBI" id="CHEBI:29999"/>
        <dbReference type="ChEBI" id="CHEBI:30616"/>
        <dbReference type="ChEBI" id="CHEBI:83421"/>
        <dbReference type="ChEBI" id="CHEBI:456216"/>
        <dbReference type="EC" id="2.7.11.1"/>
    </reaction>
</comment>
<dbReference type="Proteomes" id="UP000784294">
    <property type="component" value="Unassembled WGS sequence"/>
</dbReference>
<evidence type="ECO:0000313" key="5">
    <source>
        <dbReference type="Proteomes" id="UP000784294"/>
    </source>
</evidence>
<comment type="catalytic activity">
    <reaction evidence="1">
        <text>L-threonyl-[protein] + ATP = O-phospho-L-threonyl-[protein] + ADP + H(+)</text>
        <dbReference type="Rhea" id="RHEA:46608"/>
        <dbReference type="Rhea" id="RHEA-COMP:11060"/>
        <dbReference type="Rhea" id="RHEA-COMP:11605"/>
        <dbReference type="ChEBI" id="CHEBI:15378"/>
        <dbReference type="ChEBI" id="CHEBI:30013"/>
        <dbReference type="ChEBI" id="CHEBI:30616"/>
        <dbReference type="ChEBI" id="CHEBI:61977"/>
        <dbReference type="ChEBI" id="CHEBI:456216"/>
        <dbReference type="EC" id="2.7.11.1"/>
    </reaction>
</comment>
<dbReference type="InterPro" id="IPR011993">
    <property type="entry name" value="PH-like_dom_sf"/>
</dbReference>
<dbReference type="Pfam" id="PF00169">
    <property type="entry name" value="PH"/>
    <property type="match status" value="1"/>
</dbReference>